<keyword evidence="7" id="KW-1185">Reference proteome</keyword>
<evidence type="ECO:0000256" key="4">
    <source>
        <dbReference type="ARBA" id="ARBA00035315"/>
    </source>
</evidence>
<reference evidence="6 7" key="1">
    <citation type="submission" date="2018-03" db="EMBL/GenBank/DDBJ databases">
        <title>A parallel universe: an anciently diverged bacterial symbiosis in a Hawaiian planthopper (Hemiptera: Cixiidae) reveals rearranged nutritional responsibilities.</title>
        <authorList>
            <person name="Bennett G."/>
            <person name="Mao M."/>
        </authorList>
    </citation>
    <scope>NUCLEOTIDE SEQUENCE [LARGE SCALE GENOMIC DNA]</scope>
    <source>
        <strain evidence="6 7">OLIH</strain>
    </source>
</reference>
<proteinExistence type="inferred from homology"/>
<comment type="similarity">
    <text evidence="1 5">Belongs to the universal ribosomal protein uS13 family.</text>
</comment>
<dbReference type="InterPro" id="IPR001892">
    <property type="entry name" value="Ribosomal_uS13"/>
</dbReference>
<dbReference type="PANTHER" id="PTHR10871:SF1">
    <property type="entry name" value="SMALL RIBOSOMAL SUBUNIT PROTEIN US13M"/>
    <property type="match status" value="1"/>
</dbReference>
<evidence type="ECO:0000256" key="1">
    <source>
        <dbReference type="ARBA" id="ARBA00008080"/>
    </source>
</evidence>
<evidence type="ECO:0000256" key="3">
    <source>
        <dbReference type="ARBA" id="ARBA00023274"/>
    </source>
</evidence>
<dbReference type="GO" id="GO:0015935">
    <property type="term" value="C:small ribosomal subunit"/>
    <property type="evidence" value="ECO:0007669"/>
    <property type="project" value="TreeGrafter"/>
</dbReference>
<keyword evidence="3 5" id="KW-0687">Ribonucleoprotein</keyword>
<dbReference type="PANTHER" id="PTHR10871">
    <property type="entry name" value="30S RIBOSOMAL PROTEIN S13/40S RIBOSOMAL PROTEIN S18"/>
    <property type="match status" value="1"/>
</dbReference>
<dbReference type="AlphaFoldDB" id="A0A346E0Q1"/>
<organism evidence="6 7">
    <name type="scientific">Candidatus Vidania fulgoroideorum</name>
    <dbReference type="NCBI Taxonomy" id="881286"/>
    <lineage>
        <taxon>Bacteria</taxon>
        <taxon>Pseudomonadati</taxon>
        <taxon>Pseudomonadota</taxon>
        <taxon>Betaproteobacteria</taxon>
        <taxon>Candidatus Vidania</taxon>
    </lineage>
</organism>
<dbReference type="Proteomes" id="UP000257084">
    <property type="component" value="Chromosome"/>
</dbReference>
<dbReference type="GO" id="GO:0005829">
    <property type="term" value="C:cytosol"/>
    <property type="evidence" value="ECO:0007669"/>
    <property type="project" value="TreeGrafter"/>
</dbReference>
<dbReference type="EMBL" id="CP028360">
    <property type="protein sequence ID" value="AXN02556.1"/>
    <property type="molecule type" value="Genomic_DNA"/>
</dbReference>
<evidence type="ECO:0000313" key="6">
    <source>
        <dbReference type="EMBL" id="AXN02556.1"/>
    </source>
</evidence>
<dbReference type="GO" id="GO:0003723">
    <property type="term" value="F:RNA binding"/>
    <property type="evidence" value="ECO:0007669"/>
    <property type="project" value="InterPro"/>
</dbReference>
<sequence length="119" mass="14115">MIFEGVNLSENKYVYVSIRKIFGIGKKNSLIICKKLNITNKKILHLNTEEKKNLYKQLRKYIVEGNLKTKIYNNIQKLIDIHSYRGTRHSKFLPSRGQRTKTNSKTRKKKKVLFFIKNV</sequence>
<dbReference type="Gene3D" id="4.10.910.10">
    <property type="entry name" value="30s ribosomal protein s13, domain 2"/>
    <property type="match status" value="1"/>
</dbReference>
<protein>
    <recommendedName>
        <fullName evidence="4">30S ribosomal protein S13</fullName>
    </recommendedName>
</protein>
<keyword evidence="2 5" id="KW-0689">Ribosomal protein</keyword>
<evidence type="ECO:0000256" key="2">
    <source>
        <dbReference type="ARBA" id="ARBA00022980"/>
    </source>
</evidence>
<dbReference type="KEGG" id="vfg:C9I84_174"/>
<dbReference type="PIRSF" id="PIRSF002134">
    <property type="entry name" value="Ribosomal_S13"/>
    <property type="match status" value="1"/>
</dbReference>
<dbReference type="GO" id="GO:0006412">
    <property type="term" value="P:translation"/>
    <property type="evidence" value="ECO:0007669"/>
    <property type="project" value="InterPro"/>
</dbReference>
<evidence type="ECO:0000256" key="5">
    <source>
        <dbReference type="RuleBase" id="RU003830"/>
    </source>
</evidence>
<dbReference type="InterPro" id="IPR027437">
    <property type="entry name" value="Rbsml_uS13_C"/>
</dbReference>
<accession>A0A346E0Q1</accession>
<gene>
    <name evidence="6" type="ORF">C9I84_174</name>
</gene>
<dbReference type="SUPFAM" id="SSF46946">
    <property type="entry name" value="S13-like H2TH domain"/>
    <property type="match status" value="1"/>
</dbReference>
<dbReference type="PROSITE" id="PS50159">
    <property type="entry name" value="RIBOSOMAL_S13_2"/>
    <property type="match status" value="1"/>
</dbReference>
<dbReference type="Pfam" id="PF00416">
    <property type="entry name" value="Ribosomal_S13"/>
    <property type="match status" value="1"/>
</dbReference>
<dbReference type="InterPro" id="IPR010979">
    <property type="entry name" value="Ribosomal_uS13-like_H2TH"/>
</dbReference>
<dbReference type="Gene3D" id="1.10.8.50">
    <property type="match status" value="1"/>
</dbReference>
<evidence type="ECO:0000313" key="7">
    <source>
        <dbReference type="Proteomes" id="UP000257084"/>
    </source>
</evidence>
<name>A0A346E0Q1_9PROT</name>
<dbReference type="GO" id="GO:0003735">
    <property type="term" value="F:structural constituent of ribosome"/>
    <property type="evidence" value="ECO:0007669"/>
    <property type="project" value="InterPro"/>
</dbReference>